<evidence type="ECO:0000256" key="3">
    <source>
        <dbReference type="SAM" id="SignalP"/>
    </source>
</evidence>
<dbReference type="AlphaFoldDB" id="A0A1I2B3R6"/>
<dbReference type="GO" id="GO:0008239">
    <property type="term" value="F:dipeptidyl-peptidase activity"/>
    <property type="evidence" value="ECO:0007669"/>
    <property type="project" value="InterPro"/>
</dbReference>
<dbReference type="InterPro" id="IPR008979">
    <property type="entry name" value="Galactose-bd-like_sf"/>
</dbReference>
<protein>
    <submittedName>
        <fullName evidence="5">X-Pro dipeptidyl-peptidase C-terminal non-catalytic domain-containing protein</fullName>
    </submittedName>
</protein>
<dbReference type="STRING" id="35752.SAMN05421541_10287"/>
<dbReference type="InterPro" id="IPR000383">
    <property type="entry name" value="Xaa-Pro-like_dom"/>
</dbReference>
<dbReference type="Gene3D" id="2.60.120.260">
    <property type="entry name" value="Galactose-binding domain-like"/>
    <property type="match status" value="1"/>
</dbReference>
<evidence type="ECO:0000259" key="4">
    <source>
        <dbReference type="SMART" id="SM00939"/>
    </source>
</evidence>
<dbReference type="PANTHER" id="PTHR22946:SF9">
    <property type="entry name" value="POLYKETIDE TRANSFERASE AF380"/>
    <property type="match status" value="1"/>
</dbReference>
<dbReference type="SUPFAM" id="SSF49785">
    <property type="entry name" value="Galactose-binding domain-like"/>
    <property type="match status" value="1"/>
</dbReference>
<reference evidence="5 6" key="1">
    <citation type="submission" date="2016-10" db="EMBL/GenBank/DDBJ databases">
        <authorList>
            <person name="de Groot N.N."/>
        </authorList>
    </citation>
    <scope>NUCLEOTIDE SEQUENCE [LARGE SCALE GENOMIC DNA]</scope>
    <source>
        <strain evidence="5 6">DSM 43019</strain>
    </source>
</reference>
<keyword evidence="2" id="KW-0378">Hydrolase</keyword>
<dbReference type="Proteomes" id="UP000199645">
    <property type="component" value="Unassembled WGS sequence"/>
</dbReference>
<dbReference type="SMART" id="SM00939">
    <property type="entry name" value="PepX_C"/>
    <property type="match status" value="1"/>
</dbReference>
<dbReference type="OrthoDB" id="3276960at2"/>
<feature type="signal peptide" evidence="3">
    <location>
        <begin position="1"/>
        <end position="27"/>
    </location>
</feature>
<sequence>MALRRLTTLIAAFALATTTLTTAPAHAAVGTTGFTAVEITGDGGVALKANVIAPSAGGRHPAVILPSSWGLNDLEYLAQAKVLAGRGYVVVSYTPRGWWLSGGEIDTAGPKDMADLTRVVDWTIANTAADPARIGAAGISYGAGISLLGAAFDSRIRAVGVLSGWTDLVYSLYADQTRHRQSAGLLELAAQIAGTPSAELTAKMNDFNANVNVDGVMAWARVRSAATYLDRINANNPAVLIANGWGDTFFPPNQLVDFYGRLTTPKRLELRPGDHAIAELTGVLGLPNEVWTSLYAFLDEHLATGTTSPDPIYLKPLNATAESYPTWAAQSSSTTRYGLGRIRTLDGTGLLGGAVSSGWTKTLPADRDTVAGGGIVLISNGAAAITGQQPSVWLPFVDRGRAGVWAAERPSSAQRIRGIPKVHLELSGAAATGTVVAYLYDLDSLGTAKLITHAPATWLTATRSVDVKLPATAYDLPAGHSLTLVVDTVDPLYYDENESGDSITIGGGSYVDVPIR</sequence>
<dbReference type="PANTHER" id="PTHR22946">
    <property type="entry name" value="DIENELACTONE HYDROLASE DOMAIN-CONTAINING PROTEIN-RELATED"/>
    <property type="match status" value="1"/>
</dbReference>
<dbReference type="InterPro" id="IPR050261">
    <property type="entry name" value="FrsA_esterase"/>
</dbReference>
<dbReference type="InterPro" id="IPR029058">
    <property type="entry name" value="AB_hydrolase_fold"/>
</dbReference>
<proteinExistence type="inferred from homology"/>
<dbReference type="InterPro" id="IPR013736">
    <property type="entry name" value="Xaa-Pro_dipept_C"/>
</dbReference>
<evidence type="ECO:0000313" key="5">
    <source>
        <dbReference type="EMBL" id="SFE50627.1"/>
    </source>
</evidence>
<dbReference type="Pfam" id="PF02129">
    <property type="entry name" value="Peptidase_S15"/>
    <property type="match status" value="1"/>
</dbReference>
<comment type="similarity">
    <text evidence="1">Belongs to the AB hydrolase superfamily.</text>
</comment>
<evidence type="ECO:0000313" key="6">
    <source>
        <dbReference type="Proteomes" id="UP000199645"/>
    </source>
</evidence>
<gene>
    <name evidence="5" type="ORF">SAMN05421541_10287</name>
</gene>
<keyword evidence="3" id="KW-0732">Signal</keyword>
<dbReference type="GO" id="GO:0052689">
    <property type="term" value="F:carboxylic ester hydrolase activity"/>
    <property type="evidence" value="ECO:0007669"/>
    <property type="project" value="UniProtKB-ARBA"/>
</dbReference>
<keyword evidence="6" id="KW-1185">Reference proteome</keyword>
<organism evidence="5 6">
    <name type="scientific">Actinoplanes philippinensis</name>
    <dbReference type="NCBI Taxonomy" id="35752"/>
    <lineage>
        <taxon>Bacteria</taxon>
        <taxon>Bacillati</taxon>
        <taxon>Actinomycetota</taxon>
        <taxon>Actinomycetes</taxon>
        <taxon>Micromonosporales</taxon>
        <taxon>Micromonosporaceae</taxon>
        <taxon>Actinoplanes</taxon>
    </lineage>
</organism>
<dbReference type="EMBL" id="FONV01000002">
    <property type="protein sequence ID" value="SFE50627.1"/>
    <property type="molecule type" value="Genomic_DNA"/>
</dbReference>
<accession>A0A1I2B3R6</accession>
<feature type="domain" description="Xaa-Pro dipeptidyl-peptidase C-terminal" evidence="4">
    <location>
        <begin position="295"/>
        <end position="512"/>
    </location>
</feature>
<dbReference type="Gene3D" id="3.40.50.1820">
    <property type="entry name" value="alpha/beta hydrolase"/>
    <property type="match status" value="1"/>
</dbReference>
<evidence type="ECO:0000256" key="1">
    <source>
        <dbReference type="ARBA" id="ARBA00008645"/>
    </source>
</evidence>
<evidence type="ECO:0000256" key="2">
    <source>
        <dbReference type="ARBA" id="ARBA00022801"/>
    </source>
</evidence>
<name>A0A1I2B3R6_9ACTN</name>
<dbReference type="RefSeq" id="WP_093610111.1">
    <property type="nucleotide sequence ID" value="NZ_BOMT01000015.1"/>
</dbReference>
<dbReference type="SUPFAM" id="SSF53474">
    <property type="entry name" value="alpha/beta-Hydrolases"/>
    <property type="match status" value="1"/>
</dbReference>
<dbReference type="Pfam" id="PF08530">
    <property type="entry name" value="PepX_C"/>
    <property type="match status" value="1"/>
</dbReference>
<feature type="chain" id="PRO_5011549356" evidence="3">
    <location>
        <begin position="28"/>
        <end position="516"/>
    </location>
</feature>